<dbReference type="Gene3D" id="3.10.200.10">
    <property type="entry name" value="Alpha carbonic anhydrase"/>
    <property type="match status" value="1"/>
</dbReference>
<dbReference type="RefSeq" id="XP_067691477.1">
    <property type="nucleotide sequence ID" value="XM_067836106.1"/>
</dbReference>
<keyword evidence="12" id="KW-1185">Reference proteome</keyword>
<evidence type="ECO:0000256" key="8">
    <source>
        <dbReference type="SAM" id="Phobius"/>
    </source>
</evidence>
<comment type="catalytic activity">
    <reaction evidence="6">
        <text>hydrogencarbonate + H(+) = CO2 + H2O</text>
        <dbReference type="Rhea" id="RHEA:10748"/>
        <dbReference type="ChEBI" id="CHEBI:15377"/>
        <dbReference type="ChEBI" id="CHEBI:15378"/>
        <dbReference type="ChEBI" id="CHEBI:16526"/>
        <dbReference type="ChEBI" id="CHEBI:17544"/>
        <dbReference type="EC" id="4.2.1.1"/>
    </reaction>
</comment>
<sequence length="596" mass="63490">MRTLPFCAALAVAQLVLFFSVSGAVSRLEEQTSYYEGNYGTSGGELYRFDESRASWNYSRPNDWPKLCMTGSRQSPISFANLDTTDVVANASLRQLQLSSECVFPREVTQTRIVNGGAVNTVTFESQGRSPHDLSECTVRDPLNGTRVYHFAGLDFNVVPLHRLRTVRPDVEMHISFIADDSEEEKRGLLTVAVMLEASATANSTSVRALDHILVDGSLPPRHAMTTFFLTEDLPVTSLIPERQSYLLYNGSYTHPPCTENVRWVVMTSPILISPVALEKLRDSVKEPTTNGFQRFGNARQPQALNGRLIYRFDDKSVPANDTEGNSNLEGAWSRHGDSVVNLSPDVLLDSVPAGSSGDSSHNSESSSNESSSHVAAKPGTETPSPTLAPYASDSHGEKPSSVGDSSRVGSDVAEGSNSAPHANASSSASAFDADESMHTESSSSASSAHLAPNHSTPQPIDIDTIPTATNSSSGTGQSRGVGGGLSSTAGTGTGVADSISSFAKNVWASLKAVSVGAFQACVAYAKANPMRALLILVCILALIFLLRTCCRGWRRPVYVVGINPKELQPLNSASRFGRYGGTGTAAVQPAYGISA</sequence>
<evidence type="ECO:0000256" key="4">
    <source>
        <dbReference type="ARBA" id="ARBA00022833"/>
    </source>
</evidence>
<dbReference type="CDD" id="cd03124">
    <property type="entry name" value="alpha_CA_prokaryotic_like"/>
    <property type="match status" value="1"/>
</dbReference>
<organism evidence="11 12">
    <name type="scientific">Leishmania enriettii</name>
    <dbReference type="NCBI Taxonomy" id="5663"/>
    <lineage>
        <taxon>Eukaryota</taxon>
        <taxon>Discoba</taxon>
        <taxon>Euglenozoa</taxon>
        <taxon>Kinetoplastea</taxon>
        <taxon>Metakinetoplastina</taxon>
        <taxon>Trypanosomatida</taxon>
        <taxon>Trypanosomatidae</taxon>
        <taxon>Leishmaniinae</taxon>
        <taxon>Leishmania</taxon>
    </lineage>
</organism>
<reference evidence="11 12" key="1">
    <citation type="submission" date="2021-02" db="EMBL/GenBank/DDBJ databases">
        <title>Leishmania (Mundinia) enrietti genome sequencing and assembly.</title>
        <authorList>
            <person name="Almutairi H."/>
            <person name="Gatherer D."/>
        </authorList>
    </citation>
    <scope>NUCLEOTIDE SEQUENCE [LARGE SCALE GENOMIC DNA]</scope>
    <source>
        <strain evidence="11">CUR178</strain>
    </source>
</reference>
<evidence type="ECO:0000256" key="6">
    <source>
        <dbReference type="ARBA" id="ARBA00048348"/>
    </source>
</evidence>
<name>A0A836H4F8_LEIEN</name>
<evidence type="ECO:0000313" key="12">
    <source>
        <dbReference type="Proteomes" id="UP000674179"/>
    </source>
</evidence>
<feature type="region of interest" description="Disordered" evidence="7">
    <location>
        <begin position="348"/>
        <end position="487"/>
    </location>
</feature>
<dbReference type="SUPFAM" id="SSF51069">
    <property type="entry name" value="Carbonic anhydrase"/>
    <property type="match status" value="1"/>
</dbReference>
<dbReference type="PROSITE" id="PS51144">
    <property type="entry name" value="ALPHA_CA_2"/>
    <property type="match status" value="1"/>
</dbReference>
<feature type="domain" description="Alpha-carbonic anhydrase" evidence="10">
    <location>
        <begin position="54"/>
        <end position="314"/>
    </location>
</feature>
<dbReference type="KEGG" id="lenr:94171616"/>
<dbReference type="OrthoDB" id="429145at2759"/>
<dbReference type="GeneID" id="94171616"/>
<dbReference type="PANTHER" id="PTHR18952">
    <property type="entry name" value="CARBONIC ANHYDRASE"/>
    <property type="match status" value="1"/>
</dbReference>
<evidence type="ECO:0000259" key="10">
    <source>
        <dbReference type="PROSITE" id="PS51144"/>
    </source>
</evidence>
<evidence type="ECO:0000256" key="7">
    <source>
        <dbReference type="SAM" id="MobiDB-lite"/>
    </source>
</evidence>
<dbReference type="EMBL" id="JAFHKP010000028">
    <property type="protein sequence ID" value="KAG5474948.1"/>
    <property type="molecule type" value="Genomic_DNA"/>
</dbReference>
<feature type="chain" id="PRO_5032745255" description="carbonic anhydrase" evidence="9">
    <location>
        <begin position="24"/>
        <end position="596"/>
    </location>
</feature>
<keyword evidence="5" id="KW-0456">Lyase</keyword>
<dbReference type="InterPro" id="IPR023561">
    <property type="entry name" value="Carbonic_anhydrase_a-class"/>
</dbReference>
<dbReference type="GO" id="GO:0004089">
    <property type="term" value="F:carbonate dehydratase activity"/>
    <property type="evidence" value="ECO:0007669"/>
    <property type="project" value="UniProtKB-EC"/>
</dbReference>
<dbReference type="Proteomes" id="UP000674179">
    <property type="component" value="Chromosome 28"/>
</dbReference>
<dbReference type="InterPro" id="IPR036398">
    <property type="entry name" value="CA_dom_sf"/>
</dbReference>
<evidence type="ECO:0000256" key="5">
    <source>
        <dbReference type="ARBA" id="ARBA00023239"/>
    </source>
</evidence>
<gene>
    <name evidence="11" type="ORF">CUR178_04398</name>
</gene>
<comment type="caution">
    <text evidence="11">The sequence shown here is derived from an EMBL/GenBank/DDBJ whole genome shotgun (WGS) entry which is preliminary data.</text>
</comment>
<evidence type="ECO:0000256" key="1">
    <source>
        <dbReference type="ARBA" id="ARBA00010718"/>
    </source>
</evidence>
<dbReference type="InterPro" id="IPR041891">
    <property type="entry name" value="Alpha_CA_prokaryot-like"/>
</dbReference>
<dbReference type="SMART" id="SM01057">
    <property type="entry name" value="Carb_anhydrase"/>
    <property type="match status" value="1"/>
</dbReference>
<dbReference type="InterPro" id="IPR001148">
    <property type="entry name" value="CA_dom"/>
</dbReference>
<dbReference type="EC" id="4.2.1.1" evidence="2"/>
<evidence type="ECO:0000256" key="9">
    <source>
        <dbReference type="SAM" id="SignalP"/>
    </source>
</evidence>
<keyword evidence="4" id="KW-0862">Zinc</keyword>
<feature type="compositionally biased region" description="Low complexity" evidence="7">
    <location>
        <begin position="355"/>
        <end position="374"/>
    </location>
</feature>
<feature type="signal peptide" evidence="9">
    <location>
        <begin position="1"/>
        <end position="23"/>
    </location>
</feature>
<protein>
    <recommendedName>
        <fullName evidence="2">carbonic anhydrase</fullName>
        <ecNumber evidence="2">4.2.1.1</ecNumber>
    </recommendedName>
</protein>
<keyword evidence="8" id="KW-1133">Transmembrane helix</keyword>
<feature type="compositionally biased region" description="Low complexity" evidence="7">
    <location>
        <begin position="401"/>
        <end position="432"/>
    </location>
</feature>
<proteinExistence type="inferred from homology"/>
<keyword evidence="8" id="KW-0812">Transmembrane</keyword>
<keyword evidence="8" id="KW-0472">Membrane</keyword>
<dbReference type="PANTHER" id="PTHR18952:SF265">
    <property type="entry name" value="CARBONIC ANHYDRASE"/>
    <property type="match status" value="1"/>
</dbReference>
<feature type="transmembrane region" description="Helical" evidence="8">
    <location>
        <begin position="530"/>
        <end position="547"/>
    </location>
</feature>
<dbReference type="GO" id="GO:0008270">
    <property type="term" value="F:zinc ion binding"/>
    <property type="evidence" value="ECO:0007669"/>
    <property type="project" value="InterPro"/>
</dbReference>
<keyword evidence="3" id="KW-0479">Metal-binding</keyword>
<keyword evidence="9" id="KW-0732">Signal</keyword>
<comment type="similarity">
    <text evidence="1">Belongs to the alpha-carbonic anhydrase family.</text>
</comment>
<dbReference type="AlphaFoldDB" id="A0A836H4F8"/>
<evidence type="ECO:0000256" key="3">
    <source>
        <dbReference type="ARBA" id="ARBA00022723"/>
    </source>
</evidence>
<dbReference type="Pfam" id="PF00194">
    <property type="entry name" value="Carb_anhydrase"/>
    <property type="match status" value="1"/>
</dbReference>
<evidence type="ECO:0000313" key="11">
    <source>
        <dbReference type="EMBL" id="KAG5474948.1"/>
    </source>
</evidence>
<evidence type="ECO:0000256" key="2">
    <source>
        <dbReference type="ARBA" id="ARBA00012925"/>
    </source>
</evidence>
<accession>A0A836H4F8</accession>